<dbReference type="PRINTS" id="PR01840">
    <property type="entry name" value="TATCFAMILY"/>
</dbReference>
<keyword evidence="5" id="KW-1003">Cell membrane</keyword>
<dbReference type="GO" id="GO:0009977">
    <property type="term" value="F:proton motive force dependent protein transmembrane transporter activity"/>
    <property type="evidence" value="ECO:0007669"/>
    <property type="project" value="TreeGrafter"/>
</dbReference>
<dbReference type="Proteomes" id="UP000184497">
    <property type="component" value="Unassembled WGS sequence"/>
</dbReference>
<dbReference type="OrthoDB" id="9777044at2"/>
<comment type="similarity">
    <text evidence="5">Belongs to the TatC family.</text>
</comment>
<feature type="transmembrane region" description="Helical" evidence="5">
    <location>
        <begin position="89"/>
        <end position="110"/>
    </location>
</feature>
<comment type="function">
    <text evidence="5">Part of the twin-arginine translocation (Tat) system that transports large folded proteins containing a characteristic twin-arginine motif in their signal peptide across membranes. Together with TatB, TatC is part of a receptor directly interacting with Tat signal peptides.</text>
</comment>
<dbReference type="NCBIfam" id="TIGR00945">
    <property type="entry name" value="tatC"/>
    <property type="match status" value="1"/>
</dbReference>
<keyword evidence="7" id="KW-1185">Reference proteome</keyword>
<dbReference type="PANTHER" id="PTHR30371">
    <property type="entry name" value="SEC-INDEPENDENT PROTEIN TRANSLOCASE PROTEIN TATC"/>
    <property type="match status" value="1"/>
</dbReference>
<keyword evidence="3 5" id="KW-1133">Transmembrane helix</keyword>
<evidence type="ECO:0000256" key="3">
    <source>
        <dbReference type="ARBA" id="ARBA00022989"/>
    </source>
</evidence>
<keyword evidence="4 5" id="KW-0472">Membrane</keyword>
<reference evidence="7" key="1">
    <citation type="submission" date="2016-11" db="EMBL/GenBank/DDBJ databases">
        <authorList>
            <person name="Varghese N."/>
            <person name="Submissions S."/>
        </authorList>
    </citation>
    <scope>NUCLEOTIDE SEQUENCE [LARGE SCALE GENOMIC DNA]</scope>
    <source>
        <strain evidence="7">CGMCC 1.10835</strain>
    </source>
</reference>
<protein>
    <recommendedName>
        <fullName evidence="5">Sec-independent protein translocase protein TatC</fullName>
    </recommendedName>
</protein>
<dbReference type="GO" id="GO:0033281">
    <property type="term" value="C:TAT protein transport complex"/>
    <property type="evidence" value="ECO:0007669"/>
    <property type="project" value="UniProtKB-UniRule"/>
</dbReference>
<sequence>MNAKTDGEKSDHQNTSFGQPEMPLVEHLLELRNRLLKMVLAVVICFAAIYPFANELYLWLSEPIRSLLPIGQTMIATDITSPFFAPLKLALFVSVFVAIPVILYQLWNFVAPGLYAHEKRLAFPLLFTSVLLFYLGAAFAYYVVFPLVFGFFTAIGPEGIVELPDISSYLNFVLKMFFAFGVAFEIPIATILLILSGATTPADLAAKRPYVVVGCFVIGMMLTPPDIISQTLLAVPMWILFELGILFGRLAKREVSEAEADEPPAG</sequence>
<accession>A0A1M6QPU6</accession>
<dbReference type="Pfam" id="PF00902">
    <property type="entry name" value="TatC"/>
    <property type="match status" value="1"/>
</dbReference>
<evidence type="ECO:0000256" key="5">
    <source>
        <dbReference type="HAMAP-Rule" id="MF_00902"/>
    </source>
</evidence>
<dbReference type="EMBL" id="FRAQ01000001">
    <property type="protein sequence ID" value="SHK22195.1"/>
    <property type="molecule type" value="Genomic_DNA"/>
</dbReference>
<dbReference type="RefSeq" id="WP_072796074.1">
    <property type="nucleotide sequence ID" value="NZ_FRAQ01000001.1"/>
</dbReference>
<gene>
    <name evidence="5" type="primary">tatC</name>
    <name evidence="6" type="ORF">SAMN05216369_1045</name>
</gene>
<dbReference type="GO" id="GO:0065002">
    <property type="term" value="P:intracellular protein transmembrane transport"/>
    <property type="evidence" value="ECO:0007669"/>
    <property type="project" value="TreeGrafter"/>
</dbReference>
<feature type="transmembrane region" description="Helical" evidence="5">
    <location>
        <begin position="35"/>
        <end position="53"/>
    </location>
</feature>
<evidence type="ECO:0000313" key="6">
    <source>
        <dbReference type="EMBL" id="SHK22195.1"/>
    </source>
</evidence>
<dbReference type="HAMAP" id="MF_00902">
    <property type="entry name" value="TatC"/>
    <property type="match status" value="1"/>
</dbReference>
<dbReference type="GO" id="GO:0043953">
    <property type="term" value="P:protein transport by the Tat complex"/>
    <property type="evidence" value="ECO:0007669"/>
    <property type="project" value="UniProtKB-UniRule"/>
</dbReference>
<comment type="subcellular location">
    <subcellularLocation>
        <location evidence="5">Cell membrane</location>
        <topology evidence="5">Multi-pass membrane protein</topology>
    </subcellularLocation>
    <subcellularLocation>
        <location evidence="1">Membrane</location>
        <topology evidence="1">Multi-pass membrane protein</topology>
    </subcellularLocation>
</comment>
<proteinExistence type="inferred from homology"/>
<evidence type="ECO:0000256" key="2">
    <source>
        <dbReference type="ARBA" id="ARBA00022692"/>
    </source>
</evidence>
<organism evidence="6 7">
    <name type="scientific">Marinobacter antarcticus</name>
    <dbReference type="NCBI Taxonomy" id="564117"/>
    <lineage>
        <taxon>Bacteria</taxon>
        <taxon>Pseudomonadati</taxon>
        <taxon>Pseudomonadota</taxon>
        <taxon>Gammaproteobacteria</taxon>
        <taxon>Pseudomonadales</taxon>
        <taxon>Marinobacteraceae</taxon>
        <taxon>Marinobacter</taxon>
    </lineage>
</organism>
<feature type="transmembrane region" description="Helical" evidence="5">
    <location>
        <begin position="122"/>
        <end position="152"/>
    </location>
</feature>
<evidence type="ECO:0000313" key="7">
    <source>
        <dbReference type="Proteomes" id="UP000184497"/>
    </source>
</evidence>
<dbReference type="STRING" id="564117.SAMN05216369_1045"/>
<feature type="transmembrane region" description="Helical" evidence="5">
    <location>
        <begin position="210"/>
        <end position="227"/>
    </location>
</feature>
<dbReference type="InterPro" id="IPR002033">
    <property type="entry name" value="TatC"/>
</dbReference>
<dbReference type="AlphaFoldDB" id="A0A1M6QPU6"/>
<evidence type="ECO:0000256" key="4">
    <source>
        <dbReference type="ARBA" id="ARBA00023136"/>
    </source>
</evidence>
<dbReference type="PANTHER" id="PTHR30371:SF0">
    <property type="entry name" value="SEC-INDEPENDENT PROTEIN TRANSLOCASE PROTEIN TATC, CHLOROPLASTIC-RELATED"/>
    <property type="match status" value="1"/>
</dbReference>
<keyword evidence="5" id="KW-0811">Translocation</keyword>
<comment type="caution">
    <text evidence="5">Lacks conserved residue(s) required for the propagation of feature annotation.</text>
</comment>
<keyword evidence="5" id="KW-0653">Protein transport</keyword>
<feature type="transmembrane region" description="Helical" evidence="5">
    <location>
        <begin position="172"/>
        <end position="198"/>
    </location>
</feature>
<comment type="subunit">
    <text evidence="5">The Tat system comprises two distinct complexes: a TatABC complex, containing multiple copies of TatA, TatB and TatC subunits, and a separate TatA complex, containing only TatA subunits. Substrates initially bind to the TatABC complex, which probably triggers association of the separate TatA complex to form the active translocon.</text>
</comment>
<evidence type="ECO:0000256" key="1">
    <source>
        <dbReference type="ARBA" id="ARBA00004141"/>
    </source>
</evidence>
<keyword evidence="5" id="KW-0813">Transport</keyword>
<name>A0A1M6QPU6_9GAMM</name>
<keyword evidence="2 5" id="KW-0812">Transmembrane</keyword>